<organism evidence="2 3">
    <name type="scientific">Candidatus Electrothrix aarhusensis</name>
    <dbReference type="NCBI Taxonomy" id="1859131"/>
    <lineage>
        <taxon>Bacteria</taxon>
        <taxon>Pseudomonadati</taxon>
        <taxon>Thermodesulfobacteriota</taxon>
        <taxon>Desulfobulbia</taxon>
        <taxon>Desulfobulbales</taxon>
        <taxon>Desulfobulbaceae</taxon>
        <taxon>Candidatus Electrothrix</taxon>
    </lineage>
</organism>
<comment type="caution">
    <text evidence="2">The sequence shown here is derived from an EMBL/GenBank/DDBJ whole genome shotgun (WGS) entry which is preliminary data.</text>
</comment>
<dbReference type="InterPro" id="IPR013320">
    <property type="entry name" value="ConA-like_dom_sf"/>
</dbReference>
<dbReference type="Proteomes" id="UP000287853">
    <property type="component" value="Unassembled WGS sequence"/>
</dbReference>
<feature type="signal peptide" evidence="1">
    <location>
        <begin position="1"/>
        <end position="29"/>
    </location>
</feature>
<reference evidence="2 3" key="1">
    <citation type="submission" date="2017-01" db="EMBL/GenBank/DDBJ databases">
        <title>The cable genome- insights into the physiology and evolution of filamentous bacteria capable of sulfide oxidation via long distance electron transfer.</title>
        <authorList>
            <person name="Schreiber L."/>
            <person name="Bjerg J.T."/>
            <person name="Boggild A."/>
            <person name="Van De Vossenberg J."/>
            <person name="Meysman F."/>
            <person name="Nielsen L.P."/>
            <person name="Schramm A."/>
            <person name="Kjeldsen K.U."/>
        </authorList>
    </citation>
    <scope>NUCLEOTIDE SEQUENCE [LARGE SCALE GENOMIC DNA]</scope>
    <source>
        <strain evidence="2">MCF</strain>
    </source>
</reference>
<evidence type="ECO:0000256" key="1">
    <source>
        <dbReference type="SAM" id="SignalP"/>
    </source>
</evidence>
<sequence>MKNNVLKSRHQFLILSFIMFFAVSDSAVASVALFESFDSVLLCGKPEGWTVNNFGVDEGWYFNEGLQFNETGANGCYAFAKSDEQPQYMDTVLVTPSINCSATDCEILSFRHYTRADKSETTFTVEISTDEGGVWSEIWRKEHEGDTNDRKQIEFIDIKAIADDQPNVQLRFHYTAVNDWEWQVDDVKVASKFNWVLFLPAIIAKTNL</sequence>
<dbReference type="EMBL" id="MTKO01000034">
    <property type="protein sequence ID" value="RWX47450.1"/>
    <property type="molecule type" value="Genomic_DNA"/>
</dbReference>
<dbReference type="NCBIfam" id="NF038128">
    <property type="entry name" value="choice_anch_J"/>
    <property type="match status" value="1"/>
</dbReference>
<protein>
    <submittedName>
        <fullName evidence="2">Uncharacterized protein</fullName>
    </submittedName>
</protein>
<dbReference type="SUPFAM" id="SSF49899">
    <property type="entry name" value="Concanavalin A-like lectins/glucanases"/>
    <property type="match status" value="1"/>
</dbReference>
<dbReference type="AlphaFoldDB" id="A0A444J3J1"/>
<evidence type="ECO:0000313" key="3">
    <source>
        <dbReference type="Proteomes" id="UP000287853"/>
    </source>
</evidence>
<dbReference type="Gene3D" id="2.60.120.200">
    <property type="match status" value="1"/>
</dbReference>
<evidence type="ECO:0000313" key="2">
    <source>
        <dbReference type="EMBL" id="RWX47450.1"/>
    </source>
</evidence>
<proteinExistence type="predicted"/>
<feature type="chain" id="PRO_5019480551" evidence="1">
    <location>
        <begin position="30"/>
        <end position="208"/>
    </location>
</feature>
<keyword evidence="3" id="KW-1185">Reference proteome</keyword>
<accession>A0A444J3J1</accession>
<gene>
    <name evidence="2" type="ORF">H206_00542</name>
</gene>
<keyword evidence="1" id="KW-0732">Signal</keyword>
<name>A0A444J3J1_9BACT</name>